<feature type="transmembrane region" description="Helical" evidence="1">
    <location>
        <begin position="21"/>
        <end position="41"/>
    </location>
</feature>
<organism evidence="2 3">
    <name type="scientific">Nissabacter archeti</name>
    <dbReference type="NCBI Taxonomy" id="1917880"/>
    <lineage>
        <taxon>Bacteria</taxon>
        <taxon>Pseudomonadati</taxon>
        <taxon>Pseudomonadota</taxon>
        <taxon>Gammaproteobacteria</taxon>
        <taxon>Enterobacterales</taxon>
        <taxon>Yersiniaceae</taxon>
        <taxon>Nissabacter</taxon>
    </lineage>
</organism>
<keyword evidence="1" id="KW-1133">Transmembrane helix</keyword>
<reference evidence="3" key="2">
    <citation type="submission" date="2023-07" db="EMBL/GenBank/DDBJ databases">
        <title>Genome-inferred correspondence between phylogeny and metabolic traits in the wild Drosophila gut microbiome.</title>
        <authorList>
            <person name="Bueno E."/>
            <person name="Blow F."/>
            <person name="Douglas A.E."/>
        </authorList>
    </citation>
    <scope>NUCLEOTIDE SEQUENCE [LARGE SCALE GENOMIC DNA]</scope>
    <source>
        <strain evidence="3">JGM97</strain>
    </source>
</reference>
<dbReference type="EMBL" id="JAERKB010000001">
    <property type="protein sequence ID" value="MBS0967812.1"/>
    <property type="molecule type" value="Genomic_DNA"/>
</dbReference>
<evidence type="ECO:0000313" key="3">
    <source>
        <dbReference type="Proteomes" id="UP000680634"/>
    </source>
</evidence>
<dbReference type="RefSeq" id="WP_212588784.1">
    <property type="nucleotide sequence ID" value="NZ_JAERKB010000001.1"/>
</dbReference>
<evidence type="ECO:0008006" key="4">
    <source>
        <dbReference type="Google" id="ProtNLM"/>
    </source>
</evidence>
<keyword evidence="1" id="KW-0472">Membrane</keyword>
<accession>A0ABS5JD26</accession>
<protein>
    <recommendedName>
        <fullName evidence="4">Type VI secretion protein</fullName>
    </recommendedName>
</protein>
<keyword evidence="3" id="KW-1185">Reference proteome</keyword>
<gene>
    <name evidence="2" type="ORF">JK232_02790</name>
</gene>
<keyword evidence="1" id="KW-0812">Transmembrane</keyword>
<proteinExistence type="predicted"/>
<reference evidence="2 3" key="1">
    <citation type="submission" date="2020-12" db="EMBL/GenBank/DDBJ databases">
        <authorList>
            <person name="Mcmullen J.G."/>
        </authorList>
    </citation>
    <scope>NUCLEOTIDE SEQUENCE [LARGE SCALE GENOMIC DNA]</scope>
    <source>
        <strain evidence="2 3">JGM97</strain>
    </source>
</reference>
<name>A0ABS5JD26_9GAMM</name>
<sequence length="415" mass="46785">MSVKLKKIPRQAFRPSPPRRIRWLATLIFLLLTGIGMSLFLEKGAWEDNLQKFVIIALGFPLAIWLPAMAGRELLYSIRHIRANGWDSRRQKFIFEEVRRGRRSLQILHSTYFTALYSPLLPQPEESQLYSLLAGEEAIKTQSSLISKESVRHSYLSFNKKIFPKERVGEVLFHILSNIKNSLEKFPADKPVAVLLDTEGALAYQEIKFFLEAEWKKLGFRQIFYLIDPISKGLNYLDYWLDKRIKDNALLLVIAFHIAPEFPEMTAEAAVGLLLGNRLTQKELSPLAYLHRPEKSLIADLASGIKQALDWVPMPSEEILHVWLSGLSHKAHIEVAGLSSKPPLASVDPNSAIYNLDNTLGYSCCAAPWLAIAAATQAIQHNPLEQLILSGNPASDESLWSVVVSPNAAQQEIKK</sequence>
<evidence type="ECO:0000313" key="2">
    <source>
        <dbReference type="EMBL" id="MBS0967812.1"/>
    </source>
</evidence>
<feature type="transmembrane region" description="Helical" evidence="1">
    <location>
        <begin position="53"/>
        <end position="70"/>
    </location>
</feature>
<evidence type="ECO:0000256" key="1">
    <source>
        <dbReference type="SAM" id="Phobius"/>
    </source>
</evidence>
<comment type="caution">
    <text evidence="2">The sequence shown here is derived from an EMBL/GenBank/DDBJ whole genome shotgun (WGS) entry which is preliminary data.</text>
</comment>
<dbReference type="Proteomes" id="UP000680634">
    <property type="component" value="Unassembled WGS sequence"/>
</dbReference>